<reference evidence="2 3" key="2">
    <citation type="journal article" date="2018" name="Plant J.">
        <title>The Physcomitrella patens chromosome-scale assembly reveals moss genome structure and evolution.</title>
        <authorList>
            <person name="Lang D."/>
            <person name="Ullrich K.K."/>
            <person name="Murat F."/>
            <person name="Fuchs J."/>
            <person name="Jenkins J."/>
            <person name="Haas F.B."/>
            <person name="Piednoel M."/>
            <person name="Gundlach H."/>
            <person name="Van Bel M."/>
            <person name="Meyberg R."/>
            <person name="Vives C."/>
            <person name="Morata J."/>
            <person name="Symeonidi A."/>
            <person name="Hiss M."/>
            <person name="Muchero W."/>
            <person name="Kamisugi Y."/>
            <person name="Saleh O."/>
            <person name="Blanc G."/>
            <person name="Decker E.L."/>
            <person name="van Gessel N."/>
            <person name="Grimwood J."/>
            <person name="Hayes R.D."/>
            <person name="Graham S.W."/>
            <person name="Gunter L.E."/>
            <person name="McDaniel S.F."/>
            <person name="Hoernstein S.N.W."/>
            <person name="Larsson A."/>
            <person name="Li F.W."/>
            <person name="Perroud P.F."/>
            <person name="Phillips J."/>
            <person name="Ranjan P."/>
            <person name="Rokshar D.S."/>
            <person name="Rothfels C.J."/>
            <person name="Schneider L."/>
            <person name="Shu S."/>
            <person name="Stevenson D.W."/>
            <person name="Thummler F."/>
            <person name="Tillich M."/>
            <person name="Villarreal Aguilar J.C."/>
            <person name="Widiez T."/>
            <person name="Wong G.K."/>
            <person name="Wymore A."/>
            <person name="Zhang Y."/>
            <person name="Zimmer A.D."/>
            <person name="Quatrano R.S."/>
            <person name="Mayer K.F.X."/>
            <person name="Goodstein D."/>
            <person name="Casacuberta J.M."/>
            <person name="Vandepoele K."/>
            <person name="Reski R."/>
            <person name="Cuming A.C."/>
            <person name="Tuskan G.A."/>
            <person name="Maumus F."/>
            <person name="Salse J."/>
            <person name="Schmutz J."/>
            <person name="Rensing S.A."/>
        </authorList>
    </citation>
    <scope>NUCLEOTIDE SEQUENCE [LARGE SCALE GENOMIC DNA]</scope>
    <source>
        <strain evidence="2 3">cv. Gransden 2004</strain>
    </source>
</reference>
<accession>A0A7I3Z9S8</accession>
<name>A0A7I3Z9S8_PHYPA</name>
<dbReference type="AlphaFoldDB" id="A0A7I3Z9S8"/>
<organism evidence="2 3">
    <name type="scientific">Physcomitrium patens</name>
    <name type="common">Spreading-leaved earth moss</name>
    <name type="synonym">Physcomitrella patens</name>
    <dbReference type="NCBI Taxonomy" id="3218"/>
    <lineage>
        <taxon>Eukaryota</taxon>
        <taxon>Viridiplantae</taxon>
        <taxon>Streptophyta</taxon>
        <taxon>Embryophyta</taxon>
        <taxon>Bryophyta</taxon>
        <taxon>Bryophytina</taxon>
        <taxon>Bryopsida</taxon>
        <taxon>Funariidae</taxon>
        <taxon>Funariales</taxon>
        <taxon>Funariaceae</taxon>
        <taxon>Physcomitrium</taxon>
    </lineage>
</organism>
<dbReference type="InParanoid" id="A0A7I3Z9S8"/>
<reference evidence="2" key="3">
    <citation type="submission" date="2020-12" db="UniProtKB">
        <authorList>
            <consortium name="EnsemblPlants"/>
        </authorList>
    </citation>
    <scope>IDENTIFICATION</scope>
</reference>
<evidence type="ECO:0000313" key="2">
    <source>
        <dbReference type="EnsemblPlants" id="PAC:32936151.CDS.1"/>
    </source>
</evidence>
<feature type="compositionally biased region" description="Polar residues" evidence="1">
    <location>
        <begin position="49"/>
        <end position="78"/>
    </location>
</feature>
<keyword evidence="3" id="KW-1185">Reference proteome</keyword>
<evidence type="ECO:0000313" key="3">
    <source>
        <dbReference type="Proteomes" id="UP000006727"/>
    </source>
</evidence>
<evidence type="ECO:0000256" key="1">
    <source>
        <dbReference type="SAM" id="MobiDB-lite"/>
    </source>
</evidence>
<sequence>MPTSISHLSPLKLLRAWTTKPTTRPGRMPFRFPNSRPPLLHGLRPTIPNPQSTTHSAQPQSPTHSAQPQSQSRSQHNHQALKTVIPEFVKWGPYQMLSLPADLLTVRRIVTRASTLPTLRDSSFTGLSTPCPAKAVECIAVAPAMSAHTFPNGGSPTEWEAMKWRYRADCARRTQLGGGPYSDFAQRKIMLGALL</sequence>
<dbReference type="EnsemblPlants" id="Pp3c2_36501V3.1">
    <property type="protein sequence ID" value="PAC:32936151.CDS.1"/>
    <property type="gene ID" value="Pp3c2_36501"/>
</dbReference>
<reference evidence="2 3" key="1">
    <citation type="journal article" date="2008" name="Science">
        <title>The Physcomitrella genome reveals evolutionary insights into the conquest of land by plants.</title>
        <authorList>
            <person name="Rensing S."/>
            <person name="Lang D."/>
            <person name="Zimmer A."/>
            <person name="Terry A."/>
            <person name="Salamov A."/>
            <person name="Shapiro H."/>
            <person name="Nishiyama T."/>
            <person name="Perroud P.-F."/>
            <person name="Lindquist E."/>
            <person name="Kamisugi Y."/>
            <person name="Tanahashi T."/>
            <person name="Sakakibara K."/>
            <person name="Fujita T."/>
            <person name="Oishi K."/>
            <person name="Shin-I T."/>
            <person name="Kuroki Y."/>
            <person name="Toyoda A."/>
            <person name="Suzuki Y."/>
            <person name="Hashimoto A."/>
            <person name="Yamaguchi K."/>
            <person name="Sugano A."/>
            <person name="Kohara Y."/>
            <person name="Fujiyama A."/>
            <person name="Anterola A."/>
            <person name="Aoki S."/>
            <person name="Ashton N."/>
            <person name="Barbazuk W.B."/>
            <person name="Barker E."/>
            <person name="Bennetzen J."/>
            <person name="Bezanilla M."/>
            <person name="Blankenship R."/>
            <person name="Cho S.H."/>
            <person name="Dutcher S."/>
            <person name="Estelle M."/>
            <person name="Fawcett J.A."/>
            <person name="Gundlach H."/>
            <person name="Hanada K."/>
            <person name="Heyl A."/>
            <person name="Hicks K.A."/>
            <person name="Hugh J."/>
            <person name="Lohr M."/>
            <person name="Mayer K."/>
            <person name="Melkozernov A."/>
            <person name="Murata T."/>
            <person name="Nelson D."/>
            <person name="Pils B."/>
            <person name="Prigge M."/>
            <person name="Reiss B."/>
            <person name="Renner T."/>
            <person name="Rombauts S."/>
            <person name="Rushton P."/>
            <person name="Sanderfoot A."/>
            <person name="Schween G."/>
            <person name="Shiu S.-H."/>
            <person name="Stueber K."/>
            <person name="Theodoulou F.L."/>
            <person name="Tu H."/>
            <person name="Van de Peer Y."/>
            <person name="Verrier P.J."/>
            <person name="Waters E."/>
            <person name="Wood A."/>
            <person name="Yang L."/>
            <person name="Cove D."/>
            <person name="Cuming A."/>
            <person name="Hasebe M."/>
            <person name="Lucas S."/>
            <person name="Mishler D.B."/>
            <person name="Reski R."/>
            <person name="Grigoriev I."/>
            <person name="Quatrano R.S."/>
            <person name="Boore J.L."/>
        </authorList>
    </citation>
    <scope>NUCLEOTIDE SEQUENCE [LARGE SCALE GENOMIC DNA]</scope>
    <source>
        <strain evidence="2 3">cv. Gransden 2004</strain>
    </source>
</reference>
<protein>
    <submittedName>
        <fullName evidence="2">Uncharacterized protein</fullName>
    </submittedName>
</protein>
<proteinExistence type="predicted"/>
<dbReference type="Proteomes" id="UP000006727">
    <property type="component" value="Chromosome 2"/>
</dbReference>
<feature type="region of interest" description="Disordered" evidence="1">
    <location>
        <begin position="16"/>
        <end position="78"/>
    </location>
</feature>
<dbReference type="Gramene" id="Pp3c2_36501V3.1">
    <property type="protein sequence ID" value="PAC:32936151.CDS.1"/>
    <property type="gene ID" value="Pp3c2_36501"/>
</dbReference>
<dbReference type="EMBL" id="ABEU02000002">
    <property type="status" value="NOT_ANNOTATED_CDS"/>
    <property type="molecule type" value="Genomic_DNA"/>
</dbReference>